<dbReference type="Pfam" id="PF04230">
    <property type="entry name" value="PS_pyruv_trans"/>
    <property type="match status" value="1"/>
</dbReference>
<keyword evidence="2" id="KW-0808">Transferase</keyword>
<evidence type="ECO:0000313" key="2">
    <source>
        <dbReference type="EMBL" id="MQO11133.1"/>
    </source>
</evidence>
<evidence type="ECO:0000313" key="3">
    <source>
        <dbReference type="Proteomes" id="UP000405805"/>
    </source>
</evidence>
<dbReference type="EMBL" id="VZBP01000203">
    <property type="protein sequence ID" value="MQO11133.1"/>
    <property type="molecule type" value="Genomic_DNA"/>
</dbReference>
<dbReference type="InterPro" id="IPR007345">
    <property type="entry name" value="Polysacch_pyruvyl_Trfase"/>
</dbReference>
<accession>A0AA90VHD3</accession>
<feature type="domain" description="Polysaccharide pyruvyl transferase" evidence="1">
    <location>
        <begin position="16"/>
        <end position="325"/>
    </location>
</feature>
<comment type="caution">
    <text evidence="2">The sequence shown here is derived from an EMBL/GenBank/DDBJ whole genome shotgun (WGS) entry which is preliminary data.</text>
</comment>
<dbReference type="GO" id="GO:0016740">
    <property type="term" value="F:transferase activity"/>
    <property type="evidence" value="ECO:0007669"/>
    <property type="project" value="UniProtKB-KW"/>
</dbReference>
<organism evidence="2 3">
    <name type="scientific">Segatella copri</name>
    <dbReference type="NCBI Taxonomy" id="165179"/>
    <lineage>
        <taxon>Bacteria</taxon>
        <taxon>Pseudomonadati</taxon>
        <taxon>Bacteroidota</taxon>
        <taxon>Bacteroidia</taxon>
        <taxon>Bacteroidales</taxon>
        <taxon>Prevotellaceae</taxon>
        <taxon>Segatella</taxon>
    </lineage>
</organism>
<dbReference type="AlphaFoldDB" id="A0AA90VHD3"/>
<name>A0AA90VHD3_9BACT</name>
<dbReference type="Proteomes" id="UP000405805">
    <property type="component" value="Unassembled WGS sequence"/>
</dbReference>
<sequence length="393" mass="44558">MAIKKIGIAAVTYKENFGSALQTYATQYTLEKMGYDARIFEIKGVHRQIHIKKLLYYLGRIFDPVEFKYLVANLKSRSRKSASASSDQYAQDMNIRKQVYADFNTRWNKMLPKVNGWGGLSKQAAGMDAVVVGSDQLWRPSNIVGGYFTLEFVPNQVKKIAFSTSFGVPELPKHLHKHAKKFLSRINHISVRENSGADIVMQECGRKATVVCDPTMMLTAEDWLHIQDAKPFAEGKYILMYLMGDNPEQREFVKKLSKNTGCRIIGLLHGATYISYDEDIVDEKPYNVGPSDFVNLIRNAEYVCTDSFHCCVFSILNSTKFFAFRRWPDGSKFSANDRLYTLLGFTGLSRRLIKGSENVESCIADVIDFNTALAKVAEKREMSMKYLQNALNG</sequence>
<reference evidence="3" key="1">
    <citation type="submission" date="2019-09" db="EMBL/GenBank/DDBJ databases">
        <title>Distinct polysaccharide growth profiles of human intestinal Prevotella copri isolates.</title>
        <authorList>
            <person name="Fehlner-Peach H."/>
            <person name="Magnabosco C."/>
            <person name="Raghavan V."/>
            <person name="Scher J.U."/>
            <person name="Tett A."/>
            <person name="Cox L.M."/>
            <person name="Gottsegen C."/>
            <person name="Watters A."/>
            <person name="Wiltshire- Gordon J.D."/>
            <person name="Segata N."/>
            <person name="Bonneau R."/>
            <person name="Littman D.R."/>
        </authorList>
    </citation>
    <scope>NUCLEOTIDE SEQUENCE [LARGE SCALE GENOMIC DNA]</scope>
    <source>
        <strain evidence="3">iA624</strain>
    </source>
</reference>
<proteinExistence type="predicted"/>
<evidence type="ECO:0000259" key="1">
    <source>
        <dbReference type="Pfam" id="PF04230"/>
    </source>
</evidence>
<gene>
    <name evidence="2" type="ORF">F7D57_15795</name>
</gene>
<protein>
    <submittedName>
        <fullName evidence="2">Polysaccharide pyruvyl transferase family protein</fullName>
    </submittedName>
</protein>
<dbReference type="RefSeq" id="WP_153098190.1">
    <property type="nucleotide sequence ID" value="NZ_VZBP01000203.1"/>
</dbReference>